<accession>A0A0V1LF12</accession>
<dbReference type="EMBL" id="JYDW01000064">
    <property type="protein sequence ID" value="KRZ58019.1"/>
    <property type="molecule type" value="Genomic_DNA"/>
</dbReference>
<name>A0A0V1LF12_9BILA</name>
<comment type="caution">
    <text evidence="1">The sequence shown here is derived from an EMBL/GenBank/DDBJ whole genome shotgun (WGS) entry which is preliminary data.</text>
</comment>
<evidence type="ECO:0000313" key="2">
    <source>
        <dbReference type="Proteomes" id="UP000054721"/>
    </source>
</evidence>
<dbReference type="Proteomes" id="UP000054721">
    <property type="component" value="Unassembled WGS sequence"/>
</dbReference>
<proteinExistence type="predicted"/>
<organism evidence="1 2">
    <name type="scientific">Trichinella nativa</name>
    <dbReference type="NCBI Taxonomy" id="6335"/>
    <lineage>
        <taxon>Eukaryota</taxon>
        <taxon>Metazoa</taxon>
        <taxon>Ecdysozoa</taxon>
        <taxon>Nematoda</taxon>
        <taxon>Enoplea</taxon>
        <taxon>Dorylaimia</taxon>
        <taxon>Trichinellida</taxon>
        <taxon>Trichinellidae</taxon>
        <taxon>Trichinella</taxon>
    </lineage>
</organism>
<reference evidence="1 2" key="1">
    <citation type="submission" date="2015-05" db="EMBL/GenBank/DDBJ databases">
        <title>Evolution of Trichinella species and genotypes.</title>
        <authorList>
            <person name="Korhonen P.K."/>
            <person name="Edoardo P."/>
            <person name="Giuseppe L.R."/>
            <person name="Gasser R.B."/>
        </authorList>
    </citation>
    <scope>NUCLEOTIDE SEQUENCE [LARGE SCALE GENOMIC DNA]</scope>
    <source>
        <strain evidence="1">ISS10</strain>
    </source>
</reference>
<sequence>MNTASSEERNSFSTCLPVYSGLVKLNTDQPTYRPTDRPTGGQIPRLTELATCRSANRLIDQRRPSSTIYWQPAMLSLPPQHPLAPPP</sequence>
<dbReference type="AlphaFoldDB" id="A0A0V1LF12"/>
<protein>
    <submittedName>
        <fullName evidence="1">Uncharacterized protein</fullName>
    </submittedName>
</protein>
<keyword evidence="2" id="KW-1185">Reference proteome</keyword>
<gene>
    <name evidence="1" type="ORF">T02_15220</name>
</gene>
<evidence type="ECO:0000313" key="1">
    <source>
        <dbReference type="EMBL" id="KRZ58019.1"/>
    </source>
</evidence>